<evidence type="ECO:0000256" key="1">
    <source>
        <dbReference type="SAM" id="Phobius"/>
    </source>
</evidence>
<keyword evidence="1" id="KW-0472">Membrane</keyword>
<feature type="transmembrane region" description="Helical" evidence="1">
    <location>
        <begin position="53"/>
        <end position="73"/>
    </location>
</feature>
<evidence type="ECO:0008006" key="4">
    <source>
        <dbReference type="Google" id="ProtNLM"/>
    </source>
</evidence>
<dbReference type="RefSeq" id="WP_048576353.1">
    <property type="nucleotide sequence ID" value="NZ_JABBFV010000005.1"/>
</dbReference>
<dbReference type="EMBL" id="JABBFV010000005">
    <property type="protein sequence ID" value="NML10240.1"/>
    <property type="molecule type" value="Genomic_DNA"/>
</dbReference>
<comment type="caution">
    <text evidence="2">The sequence shown here is derived from an EMBL/GenBank/DDBJ whole genome shotgun (WGS) entry which is preliminary data.</text>
</comment>
<evidence type="ECO:0000313" key="2">
    <source>
        <dbReference type="EMBL" id="NML10240.1"/>
    </source>
</evidence>
<dbReference type="AlphaFoldDB" id="A0A7X9ZRQ2"/>
<keyword evidence="3" id="KW-1185">Reference proteome</keyword>
<gene>
    <name evidence="2" type="ORF">HHL08_08765</name>
</gene>
<keyword evidence="1" id="KW-1133">Transmembrane helix</keyword>
<dbReference type="Proteomes" id="UP000519023">
    <property type="component" value="Unassembled WGS sequence"/>
</dbReference>
<sequence>MDDLALARTLHVAAVVLWIGGVAFVTTVLMPAIRRRHPPGERLATFHAFEGRFAAQARLWVLLAGLSGGWMVGRGGMLERFADLHFWWMHAMLLLWIGFAAMLFVAEPLVAHRRLADPVTPAAVFDRMQRMHNAVLVLSLLTVMAAVAGSHGLI</sequence>
<name>A0A7X9ZRQ2_9SPHN</name>
<accession>A0A7X9ZRQ2</accession>
<proteinExistence type="predicted"/>
<feature type="transmembrane region" description="Helical" evidence="1">
    <location>
        <begin position="85"/>
        <end position="106"/>
    </location>
</feature>
<reference evidence="2 3" key="1">
    <citation type="submission" date="2020-04" db="EMBL/GenBank/DDBJ databases">
        <title>Sphingobium sp. AR-3-1 isolated from Arctic soil.</title>
        <authorList>
            <person name="Dahal R.H."/>
            <person name="Chaudhary D.K."/>
        </authorList>
    </citation>
    <scope>NUCLEOTIDE SEQUENCE [LARGE SCALE GENOMIC DNA]</scope>
    <source>
        <strain evidence="2 3">AR-3-1</strain>
    </source>
</reference>
<keyword evidence="1" id="KW-0812">Transmembrane</keyword>
<organism evidence="2 3">
    <name type="scientific">Sphingobium psychrophilum</name>
    <dbReference type="NCBI Taxonomy" id="2728834"/>
    <lineage>
        <taxon>Bacteria</taxon>
        <taxon>Pseudomonadati</taxon>
        <taxon>Pseudomonadota</taxon>
        <taxon>Alphaproteobacteria</taxon>
        <taxon>Sphingomonadales</taxon>
        <taxon>Sphingomonadaceae</taxon>
        <taxon>Sphingobium</taxon>
    </lineage>
</organism>
<evidence type="ECO:0000313" key="3">
    <source>
        <dbReference type="Proteomes" id="UP000519023"/>
    </source>
</evidence>
<protein>
    <recommendedName>
        <fullName evidence="4">Copper resistance protein D domain-containing protein</fullName>
    </recommendedName>
</protein>
<feature type="transmembrane region" description="Helical" evidence="1">
    <location>
        <begin position="134"/>
        <end position="153"/>
    </location>
</feature>
<feature type="transmembrane region" description="Helical" evidence="1">
    <location>
        <begin position="12"/>
        <end position="33"/>
    </location>
</feature>